<keyword evidence="1" id="KW-0675">Receptor</keyword>
<dbReference type="Proteomes" id="UP000608513">
    <property type="component" value="Unassembled WGS sequence"/>
</dbReference>
<dbReference type="InterPro" id="IPR009218">
    <property type="entry name" value="HD_phosphohydro"/>
</dbReference>
<dbReference type="PIRSF" id="PIRSF035170">
    <property type="entry name" value="HD_phosphohydro"/>
    <property type="match status" value="1"/>
</dbReference>
<dbReference type="AlphaFoldDB" id="A0A923MQ12"/>
<reference evidence="1" key="1">
    <citation type="submission" date="2020-08" db="EMBL/GenBank/DDBJ databases">
        <title>Ramlibacter sp. USB13 16S ribosomal RNA gene genome sequencing and assembly.</title>
        <authorList>
            <person name="Kang M."/>
        </authorList>
    </citation>
    <scope>NUCLEOTIDE SEQUENCE</scope>
    <source>
        <strain evidence="1">USB13</strain>
    </source>
</reference>
<protein>
    <submittedName>
        <fullName evidence="1">N-methyl-D-aspartate receptor NMDAR2C subunit</fullName>
    </submittedName>
</protein>
<dbReference type="Gene3D" id="1.10.3210.10">
    <property type="entry name" value="Hypothetical protein af1432"/>
    <property type="match status" value="1"/>
</dbReference>
<sequence>MWEALGAQAISGGLMNQLVRAYGEPQRHYHTLQHLRECLAHWEAAAGLARRPEEVELALWFHDAVYDPQRRDNEERSAAWARDGVLAAGCDAAVADRVAALVLATAKHEAPADDADTQLLLDIDLAILGASPNRFAEYERQVRAEYAHVGEADWRTGRARVLARFLERPRLYATAPFHDALEQRARANLRESLAALQA</sequence>
<proteinExistence type="predicted"/>
<dbReference type="SUPFAM" id="SSF109604">
    <property type="entry name" value="HD-domain/PDEase-like"/>
    <property type="match status" value="1"/>
</dbReference>
<evidence type="ECO:0000313" key="1">
    <source>
        <dbReference type="EMBL" id="MBC5782459.1"/>
    </source>
</evidence>
<evidence type="ECO:0000313" key="2">
    <source>
        <dbReference type="Proteomes" id="UP000608513"/>
    </source>
</evidence>
<keyword evidence="2" id="KW-1185">Reference proteome</keyword>
<organism evidence="1 2">
    <name type="scientific">Ramlibacter cellulosilyticus</name>
    <dbReference type="NCBI Taxonomy" id="2764187"/>
    <lineage>
        <taxon>Bacteria</taxon>
        <taxon>Pseudomonadati</taxon>
        <taxon>Pseudomonadota</taxon>
        <taxon>Betaproteobacteria</taxon>
        <taxon>Burkholderiales</taxon>
        <taxon>Comamonadaceae</taxon>
        <taxon>Ramlibacter</taxon>
    </lineage>
</organism>
<accession>A0A923MQ12</accession>
<gene>
    <name evidence="1" type="ORF">H8N03_05855</name>
</gene>
<dbReference type="PANTHER" id="PTHR21174:SF0">
    <property type="entry name" value="HD PHOSPHOHYDROLASE FAMILY PROTEIN-RELATED"/>
    <property type="match status" value="1"/>
</dbReference>
<comment type="caution">
    <text evidence="1">The sequence shown here is derived from an EMBL/GenBank/DDBJ whole genome shotgun (WGS) entry which is preliminary data.</text>
</comment>
<dbReference type="EMBL" id="JACORT010000001">
    <property type="protein sequence ID" value="MBC5782459.1"/>
    <property type="molecule type" value="Genomic_DNA"/>
</dbReference>
<name>A0A923MQ12_9BURK</name>
<dbReference type="PANTHER" id="PTHR21174">
    <property type="match status" value="1"/>
</dbReference>